<dbReference type="AlphaFoldDB" id="A0A7C4CBN4"/>
<reference evidence="1" key="1">
    <citation type="journal article" date="2020" name="mSystems">
        <title>Genome- and Community-Level Interaction Insights into Carbon Utilization and Element Cycling Functions of Hydrothermarchaeota in Hydrothermal Sediment.</title>
        <authorList>
            <person name="Zhou Z."/>
            <person name="Liu Y."/>
            <person name="Xu W."/>
            <person name="Pan J."/>
            <person name="Luo Z.H."/>
            <person name="Li M."/>
        </authorList>
    </citation>
    <scope>NUCLEOTIDE SEQUENCE [LARGE SCALE GENOMIC DNA]</scope>
    <source>
        <strain evidence="1">SpSt-488</strain>
    </source>
</reference>
<evidence type="ECO:0000313" key="1">
    <source>
        <dbReference type="EMBL" id="HGK28692.1"/>
    </source>
</evidence>
<sequence length="341" mass="38359">MRALLVTLIASGCLRGQNIYFYSDLQYDASSGNASMYAQTGADYSSQYYYDVFVYMQLNVFPEGSSQYITCQRSASNGNADAYVSCSVNVGTGTLDLELISSHEITATYYTYQFDPYCDWSCYYWHDAFRMSFLGISGEVWESNQSYFAPGPPATPVPQRQTATGQIVRRRSNRACNFPASESSLFWQWSTWYPYAAGFVGLLQGGPSFTGRTVTEELTQLLGDTCWHQGSPYAPMYIPYSSWGTWTVGTLIGENGMVIGPSYNNYGLDFVGFTDATQIGYYQQRLRAGYYPAGQCGLVYQQHMYMDGCGGLKQKYWIQGLEMYIRPYQVEAKRSSVSATR</sequence>
<organism evidence="1">
    <name type="scientific">candidate division WOR-3 bacterium</name>
    <dbReference type="NCBI Taxonomy" id="2052148"/>
    <lineage>
        <taxon>Bacteria</taxon>
        <taxon>Bacteria division WOR-3</taxon>
    </lineage>
</organism>
<accession>A0A7C4CBN4</accession>
<comment type="caution">
    <text evidence="1">The sequence shown here is derived from an EMBL/GenBank/DDBJ whole genome shotgun (WGS) entry which is preliminary data.</text>
</comment>
<gene>
    <name evidence="1" type="ORF">ENS41_07020</name>
</gene>
<proteinExistence type="predicted"/>
<name>A0A7C4CBN4_UNCW3</name>
<protein>
    <submittedName>
        <fullName evidence="1">Uncharacterized protein</fullName>
    </submittedName>
</protein>
<dbReference type="EMBL" id="DSUT01000148">
    <property type="protein sequence ID" value="HGK28692.1"/>
    <property type="molecule type" value="Genomic_DNA"/>
</dbReference>